<feature type="domain" description="J" evidence="11">
    <location>
        <begin position="397"/>
        <end position="465"/>
    </location>
</feature>
<dbReference type="GO" id="GO:0005788">
    <property type="term" value="C:endoplasmic reticulum lumen"/>
    <property type="evidence" value="ECO:0007669"/>
    <property type="project" value="UniProtKB-SubCell"/>
</dbReference>
<dbReference type="GO" id="GO:0051087">
    <property type="term" value="F:protein-folding chaperone binding"/>
    <property type="evidence" value="ECO:0007669"/>
    <property type="project" value="TreeGrafter"/>
</dbReference>
<gene>
    <name evidence="12" type="ORF">INT47_007482</name>
</gene>
<name>A0A8H7R3Q0_9FUNG</name>
<evidence type="ECO:0000256" key="3">
    <source>
        <dbReference type="ARBA" id="ARBA00022737"/>
    </source>
</evidence>
<dbReference type="GO" id="GO:0051787">
    <property type="term" value="F:misfolded protein binding"/>
    <property type="evidence" value="ECO:0007669"/>
    <property type="project" value="TreeGrafter"/>
</dbReference>
<evidence type="ECO:0000313" key="13">
    <source>
        <dbReference type="Proteomes" id="UP000603453"/>
    </source>
</evidence>
<dbReference type="SMART" id="SM00028">
    <property type="entry name" value="TPR"/>
    <property type="match status" value="7"/>
</dbReference>
<evidence type="ECO:0000256" key="7">
    <source>
        <dbReference type="PROSITE-ProRule" id="PRU00339"/>
    </source>
</evidence>
<evidence type="ECO:0000256" key="4">
    <source>
        <dbReference type="ARBA" id="ARBA00022803"/>
    </source>
</evidence>
<keyword evidence="13" id="KW-1185">Reference proteome</keyword>
<dbReference type="Gene3D" id="1.25.40.10">
    <property type="entry name" value="Tetratricopeptide repeat domain"/>
    <property type="match status" value="1"/>
</dbReference>
<comment type="subcellular location">
    <subcellularLocation>
        <location evidence="1">Endoplasmic reticulum lumen</location>
    </subcellularLocation>
</comment>
<reference evidence="12" key="1">
    <citation type="submission" date="2020-12" db="EMBL/GenBank/DDBJ databases">
        <title>Metabolic potential, ecology and presence of endohyphal bacteria is reflected in genomic diversity of Mucoromycotina.</title>
        <authorList>
            <person name="Muszewska A."/>
            <person name="Okrasinska A."/>
            <person name="Steczkiewicz K."/>
            <person name="Drgas O."/>
            <person name="Orlowska M."/>
            <person name="Perlinska-Lenart U."/>
            <person name="Aleksandrzak-Piekarczyk T."/>
            <person name="Szatraj K."/>
            <person name="Zielenkiewicz U."/>
            <person name="Pilsyk S."/>
            <person name="Malc E."/>
            <person name="Mieczkowski P."/>
            <person name="Kruszewska J.S."/>
            <person name="Biernat P."/>
            <person name="Pawlowska J."/>
        </authorList>
    </citation>
    <scope>NUCLEOTIDE SEQUENCE</scope>
    <source>
        <strain evidence="12">WA0000017839</strain>
    </source>
</reference>
<dbReference type="OrthoDB" id="1726119at2759"/>
<dbReference type="Pfam" id="PF13432">
    <property type="entry name" value="TPR_16"/>
    <property type="match status" value="1"/>
</dbReference>
<evidence type="ECO:0000256" key="5">
    <source>
        <dbReference type="ARBA" id="ARBA00022824"/>
    </source>
</evidence>
<dbReference type="Pfam" id="PF13181">
    <property type="entry name" value="TPR_8"/>
    <property type="match status" value="1"/>
</dbReference>
<dbReference type="Pfam" id="PF00226">
    <property type="entry name" value="DnaJ"/>
    <property type="match status" value="1"/>
</dbReference>
<feature type="repeat" description="TPR" evidence="7">
    <location>
        <begin position="26"/>
        <end position="59"/>
    </location>
</feature>
<dbReference type="Gene3D" id="1.10.287.110">
    <property type="entry name" value="DnaJ domain"/>
    <property type="match status" value="1"/>
</dbReference>
<dbReference type="PROSITE" id="PS50005">
    <property type="entry name" value="TPR"/>
    <property type="match status" value="2"/>
</dbReference>
<feature type="repeat" description="TPR" evidence="7">
    <location>
        <begin position="60"/>
        <end position="93"/>
    </location>
</feature>
<protein>
    <recommendedName>
        <fullName evidence="6">Tetratricopeptide repeat and J domain-containing co-chaperone DNJ1</fullName>
    </recommendedName>
</protein>
<sequence>MRSNRRLLFAFILPLFINNCFAEKDVQQHLADGNVYLTTGKFNDAIISFDAAISQDPSDYLSYYKRATAYLSLGRTSSAIDDFSTILSLRPGFDKALLQRAKLYASDGDFSLARTDLLKHKDHQSDGEVKDLLESVEYAEKTSLLGLDAYKHKNYEDCIAHLTKVIRIAPQKPQWRLTRAKCHVGKGEIEEATSDLTRVAVLTPSNKELLLQVASLNFFSLYEPDRALTQVKSCIHYDPDDKQCKGLFRLIKRLEKEIKKAEDFRQQQRYATALNALVGGTGIVNEIDAPLKQLEVTMETKLPNRLALRVYSLACSIAAESKDLDRAEKWCAATLELDPNHEEALFSRGELKLNQNDFEGAVIDLEKAFEASEQQNNRIRQMLQRAQQLLRQSKKRDYYKILDVARDADPRTIKKAYRKKAHEWHPDKYSGELDKTQVESKMADINQAYEVLSDPEKKEQFDNGFDPYDPESAQQQHQHHNPFGHQHGNPFAHHFGGGQFSFNF</sequence>
<keyword evidence="2 10" id="KW-0732">Signal</keyword>
<dbReference type="InterPro" id="IPR001623">
    <property type="entry name" value="DnaJ_domain"/>
</dbReference>
<evidence type="ECO:0000256" key="10">
    <source>
        <dbReference type="SAM" id="SignalP"/>
    </source>
</evidence>
<keyword evidence="5" id="KW-0256">Endoplasmic reticulum</keyword>
<keyword evidence="3" id="KW-0677">Repeat</keyword>
<dbReference type="PANTHER" id="PTHR44140:SF2">
    <property type="entry name" value="LD25575P"/>
    <property type="match status" value="1"/>
</dbReference>
<dbReference type="GO" id="GO:0034975">
    <property type="term" value="P:protein folding in endoplasmic reticulum"/>
    <property type="evidence" value="ECO:0007669"/>
    <property type="project" value="TreeGrafter"/>
</dbReference>
<dbReference type="PANTHER" id="PTHR44140">
    <property type="entry name" value="LD25575P"/>
    <property type="match status" value="1"/>
</dbReference>
<feature type="signal peptide" evidence="10">
    <location>
        <begin position="1"/>
        <end position="22"/>
    </location>
</feature>
<dbReference type="CDD" id="cd06257">
    <property type="entry name" value="DnaJ"/>
    <property type="match status" value="1"/>
</dbReference>
<proteinExistence type="predicted"/>
<dbReference type="SUPFAM" id="SSF46565">
    <property type="entry name" value="Chaperone J-domain"/>
    <property type="match status" value="1"/>
</dbReference>
<organism evidence="12 13">
    <name type="scientific">Mucor saturninus</name>
    <dbReference type="NCBI Taxonomy" id="64648"/>
    <lineage>
        <taxon>Eukaryota</taxon>
        <taxon>Fungi</taxon>
        <taxon>Fungi incertae sedis</taxon>
        <taxon>Mucoromycota</taxon>
        <taxon>Mucoromycotina</taxon>
        <taxon>Mucoromycetes</taxon>
        <taxon>Mucorales</taxon>
        <taxon>Mucorineae</taxon>
        <taxon>Mucoraceae</taxon>
        <taxon>Mucor</taxon>
    </lineage>
</organism>
<dbReference type="Proteomes" id="UP000603453">
    <property type="component" value="Unassembled WGS sequence"/>
</dbReference>
<dbReference type="PRINTS" id="PR00625">
    <property type="entry name" value="JDOMAIN"/>
</dbReference>
<dbReference type="PROSITE" id="PS50076">
    <property type="entry name" value="DNAJ_2"/>
    <property type="match status" value="1"/>
</dbReference>
<accession>A0A8H7R3Q0</accession>
<dbReference type="EMBL" id="JAEPRD010000048">
    <property type="protein sequence ID" value="KAG2203899.1"/>
    <property type="molecule type" value="Genomic_DNA"/>
</dbReference>
<feature type="coiled-coil region" evidence="8">
    <location>
        <begin position="365"/>
        <end position="396"/>
    </location>
</feature>
<dbReference type="InterPro" id="IPR051727">
    <property type="entry name" value="DnaJ_C3_Co-chaperones"/>
</dbReference>
<dbReference type="InterPro" id="IPR011990">
    <property type="entry name" value="TPR-like_helical_dom_sf"/>
</dbReference>
<dbReference type="SMART" id="SM00271">
    <property type="entry name" value="DnaJ"/>
    <property type="match status" value="1"/>
</dbReference>
<keyword evidence="4 7" id="KW-0802">TPR repeat</keyword>
<dbReference type="InterPro" id="IPR019734">
    <property type="entry name" value="TPR_rpt"/>
</dbReference>
<evidence type="ECO:0000256" key="2">
    <source>
        <dbReference type="ARBA" id="ARBA00022729"/>
    </source>
</evidence>
<feature type="chain" id="PRO_5034705852" description="Tetratricopeptide repeat and J domain-containing co-chaperone DNJ1" evidence="10">
    <location>
        <begin position="23"/>
        <end position="504"/>
    </location>
</feature>
<evidence type="ECO:0000256" key="1">
    <source>
        <dbReference type="ARBA" id="ARBA00004319"/>
    </source>
</evidence>
<feature type="coiled-coil region" evidence="8">
    <location>
        <begin position="244"/>
        <end position="271"/>
    </location>
</feature>
<feature type="region of interest" description="Disordered" evidence="9">
    <location>
        <begin position="458"/>
        <end position="494"/>
    </location>
</feature>
<evidence type="ECO:0000256" key="6">
    <source>
        <dbReference type="ARBA" id="ARBA00073740"/>
    </source>
</evidence>
<evidence type="ECO:0000259" key="11">
    <source>
        <dbReference type="PROSITE" id="PS50076"/>
    </source>
</evidence>
<comment type="caution">
    <text evidence="12">The sequence shown here is derived from an EMBL/GenBank/DDBJ whole genome shotgun (WGS) entry which is preliminary data.</text>
</comment>
<dbReference type="AlphaFoldDB" id="A0A8H7R3Q0"/>
<evidence type="ECO:0000313" key="12">
    <source>
        <dbReference type="EMBL" id="KAG2203899.1"/>
    </source>
</evidence>
<evidence type="ECO:0000256" key="8">
    <source>
        <dbReference type="SAM" id="Coils"/>
    </source>
</evidence>
<dbReference type="InterPro" id="IPR036869">
    <property type="entry name" value="J_dom_sf"/>
</dbReference>
<dbReference type="SUPFAM" id="SSF48452">
    <property type="entry name" value="TPR-like"/>
    <property type="match status" value="1"/>
</dbReference>
<keyword evidence="8" id="KW-0175">Coiled coil</keyword>
<evidence type="ECO:0000256" key="9">
    <source>
        <dbReference type="SAM" id="MobiDB-lite"/>
    </source>
</evidence>
<dbReference type="FunFam" id="1.25.40.10:FF:000224">
    <property type="entry name" value="DnaJ and TPR domain protein"/>
    <property type="match status" value="1"/>
</dbReference>